<organism evidence="6 7">
    <name type="scientific">Brassica carinata</name>
    <name type="common">Ethiopian mustard</name>
    <name type="synonym">Abyssinian cabbage</name>
    <dbReference type="NCBI Taxonomy" id="52824"/>
    <lineage>
        <taxon>Eukaryota</taxon>
        <taxon>Viridiplantae</taxon>
        <taxon>Streptophyta</taxon>
        <taxon>Embryophyta</taxon>
        <taxon>Tracheophyta</taxon>
        <taxon>Spermatophyta</taxon>
        <taxon>Magnoliopsida</taxon>
        <taxon>eudicotyledons</taxon>
        <taxon>Gunneridae</taxon>
        <taxon>Pentapetalae</taxon>
        <taxon>rosids</taxon>
        <taxon>malvids</taxon>
        <taxon>Brassicales</taxon>
        <taxon>Brassicaceae</taxon>
        <taxon>Brassiceae</taxon>
        <taxon>Brassica</taxon>
    </lineage>
</organism>
<keyword evidence="2" id="KW-0812">Transmembrane</keyword>
<keyword evidence="4" id="KW-0333">Golgi apparatus</keyword>
<proteinExistence type="predicted"/>
<dbReference type="InterPro" id="IPR006514">
    <property type="entry name" value="IRX15/GXM/AGM"/>
</dbReference>
<evidence type="ECO:0000256" key="3">
    <source>
        <dbReference type="ARBA" id="ARBA00022989"/>
    </source>
</evidence>
<keyword evidence="5" id="KW-0472">Membrane</keyword>
<dbReference type="AlphaFoldDB" id="A0A8X7V321"/>
<name>A0A8X7V321_BRACI</name>
<evidence type="ECO:0000313" key="7">
    <source>
        <dbReference type="Proteomes" id="UP000886595"/>
    </source>
</evidence>
<evidence type="ECO:0000256" key="4">
    <source>
        <dbReference type="ARBA" id="ARBA00023034"/>
    </source>
</evidence>
<reference evidence="6 7" key="1">
    <citation type="submission" date="2020-02" db="EMBL/GenBank/DDBJ databases">
        <authorList>
            <person name="Ma Q."/>
            <person name="Huang Y."/>
            <person name="Song X."/>
            <person name="Pei D."/>
        </authorList>
    </citation>
    <scope>NUCLEOTIDE SEQUENCE [LARGE SCALE GENOMIC DNA]</scope>
    <source>
        <strain evidence="6">Sxm20200214</strain>
        <tissue evidence="6">Leaf</tissue>
    </source>
</reference>
<sequence length="109" mass="12566">MNLKGRTVFVDQNSYAISRFEQNNPVVDAYNVVYSTKVSQAGKLLGYYKTRPEYRLVQNLLFSDCKLGINDLPNFVYDIEWNVILIDGPCGCRRSPGKDGSDFLSRWFR</sequence>
<dbReference type="EMBL" id="JAAMPC010000008">
    <property type="protein sequence ID" value="KAG2297831.1"/>
    <property type="molecule type" value="Genomic_DNA"/>
</dbReference>
<dbReference type="GO" id="GO:0000139">
    <property type="term" value="C:Golgi membrane"/>
    <property type="evidence" value="ECO:0007669"/>
    <property type="project" value="UniProtKB-SubCell"/>
</dbReference>
<evidence type="ECO:0000256" key="5">
    <source>
        <dbReference type="ARBA" id="ARBA00023136"/>
    </source>
</evidence>
<dbReference type="PANTHER" id="PTHR31444">
    <property type="entry name" value="OS11G0490100 PROTEIN"/>
    <property type="match status" value="1"/>
</dbReference>
<evidence type="ECO:0000313" key="6">
    <source>
        <dbReference type="EMBL" id="KAG2297831.1"/>
    </source>
</evidence>
<dbReference type="Proteomes" id="UP000886595">
    <property type="component" value="Unassembled WGS sequence"/>
</dbReference>
<gene>
    <name evidence="6" type="ORF">Bca52824_034303</name>
</gene>
<accession>A0A8X7V321</accession>
<evidence type="ECO:0000256" key="1">
    <source>
        <dbReference type="ARBA" id="ARBA00004194"/>
    </source>
</evidence>
<evidence type="ECO:0000256" key="2">
    <source>
        <dbReference type="ARBA" id="ARBA00022692"/>
    </source>
</evidence>
<comment type="subcellular location">
    <subcellularLocation>
        <location evidence="1">Golgi apparatus membrane</location>
        <topology evidence="1">Single-pass membrane protein</topology>
    </subcellularLocation>
</comment>
<comment type="caution">
    <text evidence="6">The sequence shown here is derived from an EMBL/GenBank/DDBJ whole genome shotgun (WGS) entry which is preliminary data.</text>
</comment>
<dbReference type="GO" id="GO:0045492">
    <property type="term" value="P:xylan biosynthetic process"/>
    <property type="evidence" value="ECO:0007669"/>
    <property type="project" value="InterPro"/>
</dbReference>
<keyword evidence="3" id="KW-1133">Transmembrane helix</keyword>
<protein>
    <submittedName>
        <fullName evidence="6">Uncharacterized protein</fullName>
    </submittedName>
</protein>
<dbReference type="Pfam" id="PF21729">
    <property type="entry name" value="IRX15_IRX15L_GXM"/>
    <property type="match status" value="1"/>
</dbReference>
<dbReference type="OrthoDB" id="1896682at2759"/>
<keyword evidence="7" id="KW-1185">Reference proteome</keyword>